<dbReference type="InterPro" id="IPR001646">
    <property type="entry name" value="5peptide_repeat"/>
</dbReference>
<dbReference type="EMBL" id="QMEB01000354">
    <property type="protein sequence ID" value="NMG22949.1"/>
    <property type="molecule type" value="Genomic_DNA"/>
</dbReference>
<accession>A0ABX1PEM1</accession>
<evidence type="ECO:0000313" key="2">
    <source>
        <dbReference type="Proteomes" id="UP000718564"/>
    </source>
</evidence>
<dbReference type="RefSeq" id="WP_211173541.1">
    <property type="nucleotide sequence ID" value="NZ_CAWPJE010000374.1"/>
</dbReference>
<dbReference type="Pfam" id="PF00805">
    <property type="entry name" value="Pentapeptide"/>
    <property type="match status" value="1"/>
</dbReference>
<dbReference type="Proteomes" id="UP000718564">
    <property type="component" value="Unassembled WGS sequence"/>
</dbReference>
<keyword evidence="2" id="KW-1185">Reference proteome</keyword>
<organism evidence="1 2">
    <name type="scientific">Brasilonema bromeliae SPC951</name>
    <dbReference type="NCBI Taxonomy" id="385972"/>
    <lineage>
        <taxon>Bacteria</taxon>
        <taxon>Bacillati</taxon>
        <taxon>Cyanobacteriota</taxon>
        <taxon>Cyanophyceae</taxon>
        <taxon>Nostocales</taxon>
        <taxon>Scytonemataceae</taxon>
        <taxon>Brasilonema</taxon>
        <taxon>Bromeliae group (in: Brasilonema)</taxon>
    </lineage>
</organism>
<sequence length="81" mass="8796">ADLSSADLSSADLSSADLSSADLNCSTTFTKEPICTNLKGVKNLTFQQVKAAKNWEQACYDPELRKQLNLPPENPKYCAGE</sequence>
<proteinExistence type="predicted"/>
<evidence type="ECO:0000313" key="1">
    <source>
        <dbReference type="EMBL" id="NMG22949.1"/>
    </source>
</evidence>
<feature type="non-terminal residue" evidence="1">
    <location>
        <position position="1"/>
    </location>
</feature>
<dbReference type="Gene3D" id="2.160.20.80">
    <property type="entry name" value="E3 ubiquitin-protein ligase SopA"/>
    <property type="match status" value="1"/>
</dbReference>
<reference evidence="1 2" key="1">
    <citation type="submission" date="2018-06" db="EMBL/GenBank/DDBJ databases">
        <title>Comparative genomics of Brasilonema spp. strains.</title>
        <authorList>
            <person name="Alvarenga D.O."/>
            <person name="Fiore M.F."/>
            <person name="Varani A.M."/>
        </authorList>
    </citation>
    <scope>NUCLEOTIDE SEQUENCE [LARGE SCALE GENOMIC DNA]</scope>
    <source>
        <strain evidence="1 2">SPC951</strain>
    </source>
</reference>
<gene>
    <name evidence="1" type="ORF">DP116_27380</name>
</gene>
<name>A0ABX1PEM1_9CYAN</name>
<protein>
    <submittedName>
        <fullName evidence="1">Pentapeptide repeat-containing protein</fullName>
    </submittedName>
</protein>
<dbReference type="SUPFAM" id="SSF141571">
    <property type="entry name" value="Pentapeptide repeat-like"/>
    <property type="match status" value="1"/>
</dbReference>
<comment type="caution">
    <text evidence="1">The sequence shown here is derived from an EMBL/GenBank/DDBJ whole genome shotgun (WGS) entry which is preliminary data.</text>
</comment>